<dbReference type="CDD" id="cd00199">
    <property type="entry name" value="WAP"/>
    <property type="match status" value="1"/>
</dbReference>
<dbReference type="Gene3D" id="4.10.75.10">
    <property type="entry name" value="Elafin-like"/>
    <property type="match status" value="1"/>
</dbReference>
<dbReference type="GO" id="GO:0005509">
    <property type="term" value="F:calcium ion binding"/>
    <property type="evidence" value="ECO:0007669"/>
    <property type="project" value="InterPro"/>
</dbReference>
<dbReference type="KEGG" id="gsh:117358801"/>
<dbReference type="PROSITE" id="PS50853">
    <property type="entry name" value="FN3"/>
    <property type="match status" value="1"/>
</dbReference>
<dbReference type="SMART" id="SM00217">
    <property type="entry name" value="WAP"/>
    <property type="match status" value="1"/>
</dbReference>
<dbReference type="SMART" id="SM00179">
    <property type="entry name" value="EGF_CA"/>
    <property type="match status" value="2"/>
</dbReference>
<dbReference type="InterPro" id="IPR008197">
    <property type="entry name" value="WAP_dom"/>
</dbReference>
<evidence type="ECO:0000259" key="9">
    <source>
        <dbReference type="PROSITE" id="PS50853"/>
    </source>
</evidence>
<dbReference type="InterPro" id="IPR001881">
    <property type="entry name" value="EGF-like_Ca-bd_dom"/>
</dbReference>
<dbReference type="PROSITE" id="PS50026">
    <property type="entry name" value="EGF_3"/>
    <property type="match status" value="1"/>
</dbReference>
<dbReference type="InterPro" id="IPR055356">
    <property type="entry name" value="ZP-N"/>
</dbReference>
<dbReference type="OrthoDB" id="10040649at2759"/>
<evidence type="ECO:0000259" key="10">
    <source>
        <dbReference type="PROSITE" id="PS51034"/>
    </source>
</evidence>
<name>A0A6P8R802_GEOSA</name>
<evidence type="ECO:0000256" key="1">
    <source>
        <dbReference type="ARBA" id="ARBA00022536"/>
    </source>
</evidence>
<dbReference type="Pfam" id="PF00095">
    <property type="entry name" value="WAP"/>
    <property type="match status" value="1"/>
</dbReference>
<dbReference type="Gene3D" id="2.10.25.10">
    <property type="entry name" value="Laminin"/>
    <property type="match status" value="2"/>
</dbReference>
<organism evidence="12 14">
    <name type="scientific">Geotrypetes seraphini</name>
    <name type="common">Gaboon caecilian</name>
    <name type="synonym">Caecilia seraphini</name>
    <dbReference type="NCBI Taxonomy" id="260995"/>
    <lineage>
        <taxon>Eukaryota</taxon>
        <taxon>Metazoa</taxon>
        <taxon>Chordata</taxon>
        <taxon>Craniata</taxon>
        <taxon>Vertebrata</taxon>
        <taxon>Euteleostomi</taxon>
        <taxon>Amphibia</taxon>
        <taxon>Gymnophiona</taxon>
        <taxon>Geotrypetes</taxon>
    </lineage>
</organism>
<dbReference type="InterPro" id="IPR036645">
    <property type="entry name" value="Elafin-like_sf"/>
</dbReference>
<keyword evidence="3" id="KW-1015">Disulfide bond</keyword>
<comment type="caution">
    <text evidence="5">Lacks conserved residue(s) required for the propagation of feature annotation.</text>
</comment>
<dbReference type="AlphaFoldDB" id="A0A6P8R802"/>
<feature type="domain" description="ZP" evidence="10">
    <location>
        <begin position="841"/>
        <end position="1083"/>
    </location>
</feature>
<dbReference type="RefSeq" id="XP_033796368.1">
    <property type="nucleotide sequence ID" value="XM_033940477.1"/>
</dbReference>
<feature type="domain" description="WAP" evidence="11">
    <location>
        <begin position="27"/>
        <end position="71"/>
    </location>
</feature>
<evidence type="ECO:0000313" key="13">
    <source>
        <dbReference type="RefSeq" id="XP_033796367.1"/>
    </source>
</evidence>
<dbReference type="RefSeq" id="XP_033796367.1">
    <property type="nucleotide sequence ID" value="XM_033940476.1"/>
</dbReference>
<dbReference type="SUPFAM" id="SSF49265">
    <property type="entry name" value="Fibronectin type III"/>
    <property type="match status" value="1"/>
</dbReference>
<dbReference type="SMART" id="SM00060">
    <property type="entry name" value="FN3"/>
    <property type="match status" value="1"/>
</dbReference>
<dbReference type="InterPro" id="IPR042235">
    <property type="entry name" value="ZP-C_dom"/>
</dbReference>
<dbReference type="Pfam" id="PF07645">
    <property type="entry name" value="EGF_CA"/>
    <property type="match status" value="2"/>
</dbReference>
<dbReference type="InterPro" id="IPR049883">
    <property type="entry name" value="NOTCH1_EGF-like"/>
</dbReference>
<dbReference type="SUPFAM" id="SSF57196">
    <property type="entry name" value="EGF/Laminin"/>
    <property type="match status" value="1"/>
</dbReference>
<keyword evidence="1 5" id="KW-0245">EGF-like domain</keyword>
<evidence type="ECO:0000256" key="6">
    <source>
        <dbReference type="SAM" id="MobiDB-lite"/>
    </source>
</evidence>
<feature type="compositionally biased region" description="Polar residues" evidence="6">
    <location>
        <begin position="320"/>
        <end position="459"/>
    </location>
</feature>
<keyword evidence="7" id="KW-0472">Membrane</keyword>
<dbReference type="InterPro" id="IPR018097">
    <property type="entry name" value="EGF_Ca-bd_CS"/>
</dbReference>
<dbReference type="InterPro" id="IPR000742">
    <property type="entry name" value="EGF"/>
</dbReference>
<dbReference type="InterPro" id="IPR003961">
    <property type="entry name" value="FN3_dom"/>
</dbReference>
<keyword evidence="7" id="KW-0812">Transmembrane</keyword>
<dbReference type="InterPro" id="IPR055355">
    <property type="entry name" value="ZP-C"/>
</dbReference>
<evidence type="ECO:0000256" key="4">
    <source>
        <dbReference type="ARBA" id="ARBA00023180"/>
    </source>
</evidence>
<dbReference type="PANTHER" id="PTHR14002:SF22">
    <property type="entry name" value="UROMODULIN-LIKE 1"/>
    <property type="match status" value="1"/>
</dbReference>
<keyword evidence="4" id="KW-0325">Glycoprotein</keyword>
<dbReference type="InterPro" id="IPR001507">
    <property type="entry name" value="ZP_dom"/>
</dbReference>
<gene>
    <name evidence="13 14" type="primary">UMODL1</name>
</gene>
<dbReference type="PANTHER" id="PTHR14002">
    <property type="entry name" value="ENDOGLIN/TGF-BETA RECEPTOR TYPE III"/>
    <property type="match status" value="1"/>
</dbReference>
<dbReference type="Pfam" id="PF00041">
    <property type="entry name" value="fn3"/>
    <property type="match status" value="1"/>
</dbReference>
<dbReference type="Gene3D" id="2.60.40.4100">
    <property type="entry name" value="Zona pellucida, ZP-C domain"/>
    <property type="match status" value="1"/>
</dbReference>
<dbReference type="Pfam" id="PF23344">
    <property type="entry name" value="ZP-N"/>
    <property type="match status" value="1"/>
</dbReference>
<dbReference type="PROSITE" id="PS51034">
    <property type="entry name" value="ZP_2"/>
    <property type="match status" value="1"/>
</dbReference>
<feature type="region of interest" description="Disordered" evidence="6">
    <location>
        <begin position="320"/>
        <end position="460"/>
    </location>
</feature>
<dbReference type="GeneID" id="117358801"/>
<proteinExistence type="predicted"/>
<feature type="domain" description="Fibronectin type-III" evidence="9">
    <location>
        <begin position="548"/>
        <end position="634"/>
    </location>
</feature>
<dbReference type="PROSITE" id="PS51390">
    <property type="entry name" value="WAP"/>
    <property type="match status" value="1"/>
</dbReference>
<dbReference type="CTD" id="89766"/>
<evidence type="ECO:0000256" key="7">
    <source>
        <dbReference type="SAM" id="Phobius"/>
    </source>
</evidence>
<keyword evidence="7" id="KW-1133">Transmembrane helix</keyword>
<dbReference type="Proteomes" id="UP000515159">
    <property type="component" value="Chromosome 4"/>
</dbReference>
<dbReference type="Pfam" id="PF00100">
    <property type="entry name" value="Zona_pellucida"/>
    <property type="match status" value="1"/>
</dbReference>
<feature type="domain" description="EGF-like" evidence="8">
    <location>
        <begin position="175"/>
        <end position="220"/>
    </location>
</feature>
<evidence type="ECO:0000259" key="11">
    <source>
        <dbReference type="PROSITE" id="PS51390"/>
    </source>
</evidence>
<dbReference type="InterPro" id="IPR000152">
    <property type="entry name" value="EGF-type_Asp/Asn_hydroxyl_site"/>
</dbReference>
<keyword evidence="12" id="KW-1185">Reference proteome</keyword>
<keyword evidence="2" id="KW-0732">Signal</keyword>
<feature type="transmembrane region" description="Helical" evidence="7">
    <location>
        <begin position="1122"/>
        <end position="1144"/>
    </location>
</feature>
<sequence>MTFTDCCQGYERVGLYCVLSLNRSSEFASRPGKCPARRLEDFNAPCVYDIDCPGLQKCCNTSMGLMCATPIPQGVNKTRYWYIVIILVKMDLKELRRIDPKLLHHIRLLHSLVTGALWPGNTSIHYLSTVPSRGFTISSQLLVGFRTLQSLADLLSQLSEIPMRLLEVIDVDVQDFDECLSPSENDCSEFAKCRNVLGTYMCQCTTAIDADPSHPGHVCTESVTSSKSDAILPGSSTSVAVTDRGGMPVSTENATESMLTAVHSTHTKMPSANTPFSSMGERMPVSPNTSLMTLASTPFSSMMTVSPRTSSMPLASTQFSSMMPVSPRNSSMPLASTQFSSMMPVSPRNSSMPLASTQFSSMMPVSPRNSSMPSASTQFSSMMPVSPRNSSMPSASTQFSSVMPVSPRNSSMPSASTQFSSMMPVSPRNSSITTNKRTTESNISAQPQQSAPPLTSVPSSDAAHLNLSEAQLQNITKSPHIFNTSHIMREDPAANTSAFLQEITHSYSTASPDKVNSSWNQPVNFSTSSAVLPFSSSTPVDCVLHPHPVRRLVATNVSSTSFSVSWSSDALLTSHFRVLLFQGDQNLSDVRTGNLNFTAWGLKPGTLYTIKVLTEGCGQESKETQLMLRTAVQILEGRARIINANYTPGFSNSSTEEYQNFTQLYIADVYNSLPPHILRLVNAGQIKMVITNLTIGSVVAHFHLLIDKSLNSMDVSSAFFSALGNTSRFLINSSDLSIHDYNECENHVDDCCLHATCTNTYGFYNCSCNDGFKDLSLNWPGRACEATQNSTIPPQAVSPEDRPSPTFGTTLGTTFRPEVTMARASSTLTRAMSLKDAARVNCEIKYIVITMDKIFLKQKSIPESSLYLGQPKCNVSASNETHVELRAGWTECGTQVQSNRTHTMVNSTLRNKVLSQKPVQNIQLISPIRCLFPNDVLASSGYTPEGLYTIIEDLQGDGSFQPQFQLFDGENPIPKNSTLSPSDEVRIQVQITTDDSQFKVVLTECWATPTSNSLDPVSFVFINGSCALPNTFTSMVENGVSHKAQFMTKIFAFVNTSVVYLHCKLHVCLEASGKTCMTSCSGFRSLMSSDMYVTRRTSWGPLCQRDSDYHLKSTKDQYLAPGYIALIVIAVCVFVAGVTALVACHRRRKTGKYDFKLKSDNVGYQVFYN</sequence>
<dbReference type="GO" id="GO:0005576">
    <property type="term" value="C:extracellular region"/>
    <property type="evidence" value="ECO:0007669"/>
    <property type="project" value="InterPro"/>
</dbReference>
<dbReference type="Gene3D" id="2.60.40.10">
    <property type="entry name" value="Immunoglobulins"/>
    <property type="match status" value="1"/>
</dbReference>
<evidence type="ECO:0000313" key="12">
    <source>
        <dbReference type="Proteomes" id="UP000515159"/>
    </source>
</evidence>
<dbReference type="PROSITE" id="PS00010">
    <property type="entry name" value="ASX_HYDROXYL"/>
    <property type="match status" value="1"/>
</dbReference>
<dbReference type="InterPro" id="IPR048290">
    <property type="entry name" value="ZP_chr"/>
</dbReference>
<accession>A0A6P8R802</accession>
<dbReference type="SMART" id="SM00241">
    <property type="entry name" value="ZP"/>
    <property type="match status" value="1"/>
</dbReference>
<dbReference type="PRINTS" id="PR00023">
    <property type="entry name" value="ZPELLUCIDA"/>
</dbReference>
<evidence type="ECO:0000313" key="14">
    <source>
        <dbReference type="RefSeq" id="XP_033796368.1"/>
    </source>
</evidence>
<dbReference type="PROSITE" id="PS01187">
    <property type="entry name" value="EGF_CA"/>
    <property type="match status" value="2"/>
</dbReference>
<dbReference type="SUPFAM" id="SSF57256">
    <property type="entry name" value="Elafin-like"/>
    <property type="match status" value="1"/>
</dbReference>
<dbReference type="InterPro" id="IPR013783">
    <property type="entry name" value="Ig-like_fold"/>
</dbReference>
<dbReference type="InterPro" id="IPR036116">
    <property type="entry name" value="FN3_sf"/>
</dbReference>
<evidence type="ECO:0000256" key="2">
    <source>
        <dbReference type="ARBA" id="ARBA00022729"/>
    </source>
</evidence>
<evidence type="ECO:0000256" key="3">
    <source>
        <dbReference type="ARBA" id="ARBA00023157"/>
    </source>
</evidence>
<protein>
    <submittedName>
        <fullName evidence="13 14">Uromodulin-like 1 isoform X1</fullName>
    </submittedName>
</protein>
<dbReference type="GO" id="GO:0030414">
    <property type="term" value="F:peptidase inhibitor activity"/>
    <property type="evidence" value="ECO:0007669"/>
    <property type="project" value="InterPro"/>
</dbReference>
<dbReference type="Gene3D" id="2.60.40.3210">
    <property type="entry name" value="Zona pellucida, ZP-N domain"/>
    <property type="match status" value="1"/>
</dbReference>
<evidence type="ECO:0000259" key="8">
    <source>
        <dbReference type="PROSITE" id="PS50026"/>
    </source>
</evidence>
<dbReference type="CDD" id="cd00054">
    <property type="entry name" value="EGF_CA"/>
    <property type="match status" value="2"/>
</dbReference>
<evidence type="ECO:0000256" key="5">
    <source>
        <dbReference type="PROSITE-ProRule" id="PRU00076"/>
    </source>
</evidence>
<reference evidence="13 14" key="1">
    <citation type="submission" date="2025-04" db="UniProtKB">
        <authorList>
            <consortium name="RefSeq"/>
        </authorList>
    </citation>
    <scope>IDENTIFICATION</scope>
</reference>